<comment type="caution">
    <text evidence="1">The sequence shown here is derived from an EMBL/GenBank/DDBJ whole genome shotgun (WGS) entry which is preliminary data.</text>
</comment>
<dbReference type="CDD" id="cd07822">
    <property type="entry name" value="SRPBCC_4"/>
    <property type="match status" value="1"/>
</dbReference>
<name>A0ABT3TAH8_9GAMM</name>
<reference evidence="1" key="1">
    <citation type="submission" date="2019-02" db="EMBL/GenBank/DDBJ databases">
        <authorList>
            <person name="Li S.-H."/>
        </authorList>
    </citation>
    <scope>NUCLEOTIDE SEQUENCE</scope>
    <source>
        <strain evidence="1">IMCC14734</strain>
    </source>
</reference>
<dbReference type="InterPro" id="IPR019587">
    <property type="entry name" value="Polyketide_cyclase/dehydratase"/>
</dbReference>
<dbReference type="Proteomes" id="UP001143362">
    <property type="component" value="Unassembled WGS sequence"/>
</dbReference>
<keyword evidence="2" id="KW-1185">Reference proteome</keyword>
<accession>A0ABT3TAH8</accession>
<organism evidence="1 2">
    <name type="scientific">Candidatus Litorirhabdus singularis</name>
    <dbReference type="NCBI Taxonomy" id="2518993"/>
    <lineage>
        <taxon>Bacteria</taxon>
        <taxon>Pseudomonadati</taxon>
        <taxon>Pseudomonadota</taxon>
        <taxon>Gammaproteobacteria</taxon>
        <taxon>Cellvibrionales</taxon>
        <taxon>Halieaceae</taxon>
        <taxon>Candidatus Litorirhabdus</taxon>
    </lineage>
</organism>
<evidence type="ECO:0000313" key="1">
    <source>
        <dbReference type="EMBL" id="MCX2979296.1"/>
    </source>
</evidence>
<dbReference type="InterPro" id="IPR023393">
    <property type="entry name" value="START-like_dom_sf"/>
</dbReference>
<proteinExistence type="predicted"/>
<dbReference type="SUPFAM" id="SSF55961">
    <property type="entry name" value="Bet v1-like"/>
    <property type="match status" value="1"/>
</dbReference>
<dbReference type="Gene3D" id="3.30.530.20">
    <property type="match status" value="1"/>
</dbReference>
<dbReference type="PANTHER" id="PTHR36166">
    <property type="entry name" value="CHROMOSOME 9, WHOLE GENOME SHOTGUN SEQUENCE"/>
    <property type="match status" value="1"/>
</dbReference>
<sequence>MGNECCDYENSGIAVSSDCANYQGANWFSIESEPIRGRPQVITEDAVISDEVTINAPVELVWDILLDFDAYGEWNSFCPTALNTSLELGAAVDMMVNLGDSLSNQVEYISRVEPLKCIAWAMANKPEDPVHAQRSQNLKSLDAKSCTYQTIDEFSGPGKTEMMTHFAPMVEAGFNRCAYDLKARAEQLYSSTD</sequence>
<dbReference type="PANTHER" id="PTHR36166:SF1">
    <property type="entry name" value="SRPBCC DOMAIN-CONTAINING PROTEIN"/>
    <property type="match status" value="1"/>
</dbReference>
<evidence type="ECO:0000313" key="2">
    <source>
        <dbReference type="Proteomes" id="UP001143362"/>
    </source>
</evidence>
<protein>
    <submittedName>
        <fullName evidence="1">SRPBCC domain-containing protein</fullName>
    </submittedName>
</protein>
<gene>
    <name evidence="1" type="ORF">EYC98_00275</name>
</gene>
<dbReference type="EMBL" id="SHNN01000001">
    <property type="protein sequence ID" value="MCX2979296.1"/>
    <property type="molecule type" value="Genomic_DNA"/>
</dbReference>
<dbReference type="Pfam" id="PF10604">
    <property type="entry name" value="Polyketide_cyc2"/>
    <property type="match status" value="1"/>
</dbReference>